<dbReference type="KEGG" id="mdx:BTO20_11510"/>
<sequence>MTISYPSGPLTPHAAYYHLKGRYPLVTLWSPDETIKISMLGGQAMPDRFLAPECVQIKRDGLKGLIAPWDMVDQKGATEDGVTFVDAIQGPTEVEIKVVCRGRDPQHLRKVVRDLIASIDKKRTSELSFIDHGTGTRWWSDVRWFKGPPEVYKIGESVTQELTLVLRADSGFWRTFAHTDSFRFTYDAVSDSFTVDYRGTQNLGTVPQRYTGSGGGYCTSDGSQMIWVDDPAHPTSTQSREVVNGPWPGFSTTTNNQVISQKHGGFGEFSVPESARNTLWGRMNRKPDGSWGGDGVRLYYGLGWIRLSYYINYVEVGVLREQPLIIPPLRGEEFSLVCGYEGNERMFKALRNGAEIMSVKESGSGSLVDANHRGVGNGMFAGAAMLTQATPSPITKLSAGDNSTVSQTGYVKRLNIGDQPMADKYTVFGPGTFKFALGPGRSEMIEFGPLLPNQVVWIDTSRQNPKIKDLTSVPPTTQELNSWQKALDDFLSWSLGNNTPLLKQQIESAFGIVPPQGNLYSLLKGRWAKESSIPPKPSGKPAEPYYVKVAIDNGNADSKILVSGTAQRRYPL</sequence>
<dbReference type="Proteomes" id="UP000195331">
    <property type="component" value="Chromosome"/>
</dbReference>
<feature type="domain" description="DUF7257" evidence="1">
    <location>
        <begin position="165"/>
        <end position="405"/>
    </location>
</feature>
<name>A0A1Y0C1W6_9MYCO</name>
<keyword evidence="3" id="KW-1185">Reference proteome</keyword>
<dbReference type="InterPro" id="IPR055681">
    <property type="entry name" value="DUF7257"/>
</dbReference>
<dbReference type="OrthoDB" id="4545834at2"/>
<reference evidence="2 3" key="1">
    <citation type="submission" date="2017-04" db="EMBL/GenBank/DDBJ databases">
        <title>Whole Genome Sequence of 1,4-Dioxane Degrading Bacterium Mycobacterium dioxanotrophicus PH-06.</title>
        <authorList>
            <person name="He Y."/>
        </authorList>
    </citation>
    <scope>NUCLEOTIDE SEQUENCE [LARGE SCALE GENOMIC DNA]</scope>
    <source>
        <strain evidence="2 3">PH-06</strain>
    </source>
</reference>
<accession>A0A1Y0C1W6</accession>
<evidence type="ECO:0000313" key="3">
    <source>
        <dbReference type="Proteomes" id="UP000195331"/>
    </source>
</evidence>
<dbReference type="AlphaFoldDB" id="A0A1Y0C1W6"/>
<dbReference type="Pfam" id="PF23918">
    <property type="entry name" value="DUF7257"/>
    <property type="match status" value="1"/>
</dbReference>
<evidence type="ECO:0000259" key="1">
    <source>
        <dbReference type="Pfam" id="PF23918"/>
    </source>
</evidence>
<proteinExistence type="predicted"/>
<gene>
    <name evidence="2" type="ORF">BTO20_11510</name>
</gene>
<dbReference type="EMBL" id="CP020809">
    <property type="protein sequence ID" value="ART69124.1"/>
    <property type="molecule type" value="Genomic_DNA"/>
</dbReference>
<protein>
    <recommendedName>
        <fullName evidence="1">DUF7257 domain-containing protein</fullName>
    </recommendedName>
</protein>
<dbReference type="RefSeq" id="WP_087075970.1">
    <property type="nucleotide sequence ID" value="NZ_CP020809.1"/>
</dbReference>
<organism evidence="2 3">
    <name type="scientific">Mycobacterium dioxanotrophicus</name>
    <dbReference type="NCBI Taxonomy" id="482462"/>
    <lineage>
        <taxon>Bacteria</taxon>
        <taxon>Bacillati</taxon>
        <taxon>Actinomycetota</taxon>
        <taxon>Actinomycetes</taxon>
        <taxon>Mycobacteriales</taxon>
        <taxon>Mycobacteriaceae</taxon>
        <taxon>Mycobacterium</taxon>
    </lineage>
</organism>
<evidence type="ECO:0000313" key="2">
    <source>
        <dbReference type="EMBL" id="ART69124.1"/>
    </source>
</evidence>